<comment type="similarity">
    <text evidence="2 8">Belongs to the RecO family.</text>
</comment>
<dbReference type="Gene3D" id="1.20.1440.120">
    <property type="entry name" value="Recombination protein O, C-terminal domain"/>
    <property type="match status" value="1"/>
</dbReference>
<evidence type="ECO:0000313" key="11">
    <source>
        <dbReference type="Proteomes" id="UP000230914"/>
    </source>
</evidence>
<comment type="caution">
    <text evidence="10">The sequence shown here is derived from an EMBL/GenBank/DDBJ whole genome shotgun (WGS) entry which is preliminary data.</text>
</comment>
<dbReference type="SUPFAM" id="SSF50249">
    <property type="entry name" value="Nucleic acid-binding proteins"/>
    <property type="match status" value="1"/>
</dbReference>
<evidence type="ECO:0000256" key="6">
    <source>
        <dbReference type="ARBA" id="ARBA00023204"/>
    </source>
</evidence>
<keyword evidence="6 8" id="KW-0234">DNA repair</keyword>
<evidence type="ECO:0000256" key="3">
    <source>
        <dbReference type="ARBA" id="ARBA00021310"/>
    </source>
</evidence>
<dbReference type="NCBIfam" id="TIGR00613">
    <property type="entry name" value="reco"/>
    <property type="match status" value="1"/>
</dbReference>
<evidence type="ECO:0000313" key="10">
    <source>
        <dbReference type="EMBL" id="PIE32385.1"/>
    </source>
</evidence>
<dbReference type="InterPro" id="IPR003717">
    <property type="entry name" value="RecO"/>
</dbReference>
<evidence type="ECO:0000256" key="8">
    <source>
        <dbReference type="HAMAP-Rule" id="MF_00201"/>
    </source>
</evidence>
<dbReference type="InterPro" id="IPR012340">
    <property type="entry name" value="NA-bd_OB-fold"/>
</dbReference>
<dbReference type="Gene3D" id="2.40.50.140">
    <property type="entry name" value="Nucleic acid-binding proteins"/>
    <property type="match status" value="1"/>
</dbReference>
<dbReference type="Gene3D" id="6.20.220.20">
    <property type="entry name" value="Recombination protein O, zinc-binding domain"/>
    <property type="match status" value="1"/>
</dbReference>
<evidence type="ECO:0000256" key="2">
    <source>
        <dbReference type="ARBA" id="ARBA00007452"/>
    </source>
</evidence>
<dbReference type="PANTHER" id="PTHR33991">
    <property type="entry name" value="DNA REPAIR PROTEIN RECO"/>
    <property type="match status" value="1"/>
</dbReference>
<evidence type="ECO:0000256" key="7">
    <source>
        <dbReference type="ARBA" id="ARBA00033409"/>
    </source>
</evidence>
<sequence>MPSWSLSTPTGPPSVLMTSVKRSPILVVDGGALGGSTSTMADQYHDTAVVLRTYRLGEADKIVVLMTAAHGKVRAVAKGVRRTRSKFGARLEPMSHVSVLMHRGRNLDIVTQAESVDPLTPLWSSLDRASQAMAALEAVDQIAWEGDPNPQLYRMLVGVLSTIAEHPAPLNVAAFLWKLLAADGVAPQLDSCVGCGTPDDLVAFTLQLGGVTCRSCRTGLSLSSGALAIMRDILGGRLAAALALDESPATHEVGELATRAFEYHIERRLKSVAVFERSR</sequence>
<evidence type="ECO:0000259" key="9">
    <source>
        <dbReference type="Pfam" id="PF11967"/>
    </source>
</evidence>
<gene>
    <name evidence="8" type="primary">recO</name>
    <name evidence="10" type="ORF">CSA55_03500</name>
</gene>
<dbReference type="GO" id="GO:0043590">
    <property type="term" value="C:bacterial nucleoid"/>
    <property type="evidence" value="ECO:0007669"/>
    <property type="project" value="TreeGrafter"/>
</dbReference>
<protein>
    <recommendedName>
        <fullName evidence="3 8">DNA repair protein RecO</fullName>
    </recommendedName>
    <alternativeName>
        <fullName evidence="7 8">Recombination protein O</fullName>
    </alternativeName>
</protein>
<dbReference type="Pfam" id="PF02565">
    <property type="entry name" value="RecO_C"/>
    <property type="match status" value="1"/>
</dbReference>
<accession>A0A2G6K9R8</accession>
<evidence type="ECO:0000256" key="1">
    <source>
        <dbReference type="ARBA" id="ARBA00003065"/>
    </source>
</evidence>
<dbReference type="HAMAP" id="MF_00201">
    <property type="entry name" value="RecO"/>
    <property type="match status" value="1"/>
</dbReference>
<dbReference type="EMBL" id="PDSL01000050">
    <property type="protein sequence ID" value="PIE32385.1"/>
    <property type="molecule type" value="Genomic_DNA"/>
</dbReference>
<keyword evidence="4 8" id="KW-0227">DNA damage</keyword>
<organism evidence="10 11">
    <name type="scientific">Ilumatobacter coccineus</name>
    <dbReference type="NCBI Taxonomy" id="467094"/>
    <lineage>
        <taxon>Bacteria</taxon>
        <taxon>Bacillati</taxon>
        <taxon>Actinomycetota</taxon>
        <taxon>Acidimicrobiia</taxon>
        <taxon>Acidimicrobiales</taxon>
        <taxon>Ilumatobacteraceae</taxon>
        <taxon>Ilumatobacter</taxon>
    </lineage>
</organism>
<name>A0A2G6K9R8_9ACTN</name>
<feature type="domain" description="DNA replication/recombination mediator RecO N-terminal" evidence="9">
    <location>
        <begin position="40"/>
        <end position="118"/>
    </location>
</feature>
<proteinExistence type="inferred from homology"/>
<dbReference type="PANTHER" id="PTHR33991:SF1">
    <property type="entry name" value="DNA REPAIR PROTEIN RECO"/>
    <property type="match status" value="1"/>
</dbReference>
<dbReference type="AlphaFoldDB" id="A0A2G6K9R8"/>
<dbReference type="InterPro" id="IPR037278">
    <property type="entry name" value="ARFGAP/RecO"/>
</dbReference>
<evidence type="ECO:0000256" key="4">
    <source>
        <dbReference type="ARBA" id="ARBA00022763"/>
    </source>
</evidence>
<dbReference type="InterPro" id="IPR022572">
    <property type="entry name" value="DNA_rep/recomb_RecO_N"/>
</dbReference>
<evidence type="ECO:0000256" key="5">
    <source>
        <dbReference type="ARBA" id="ARBA00023172"/>
    </source>
</evidence>
<keyword evidence="5 8" id="KW-0233">DNA recombination</keyword>
<dbReference type="GO" id="GO:0006302">
    <property type="term" value="P:double-strand break repair"/>
    <property type="evidence" value="ECO:0007669"/>
    <property type="project" value="TreeGrafter"/>
</dbReference>
<dbReference type="InterPro" id="IPR042242">
    <property type="entry name" value="RecO_C"/>
</dbReference>
<comment type="function">
    <text evidence="1 8">Involved in DNA repair and RecF pathway recombination.</text>
</comment>
<dbReference type="GO" id="GO:0006310">
    <property type="term" value="P:DNA recombination"/>
    <property type="evidence" value="ECO:0007669"/>
    <property type="project" value="UniProtKB-UniRule"/>
</dbReference>
<reference evidence="10 11" key="1">
    <citation type="submission" date="2017-10" db="EMBL/GenBank/DDBJ databases">
        <title>Novel microbial diversity and functional potential in the marine mammal oral microbiome.</title>
        <authorList>
            <person name="Dudek N.K."/>
            <person name="Sun C.L."/>
            <person name="Burstein D."/>
            <person name="Kantor R.S."/>
            <person name="Aliaga Goltsman D.S."/>
            <person name="Bik E.M."/>
            <person name="Thomas B.C."/>
            <person name="Banfield J.F."/>
            <person name="Relman D.A."/>
        </authorList>
    </citation>
    <scope>NUCLEOTIDE SEQUENCE [LARGE SCALE GENOMIC DNA]</scope>
    <source>
        <strain evidence="10">DOLJORAL78_61_10</strain>
    </source>
</reference>
<dbReference type="Proteomes" id="UP000230914">
    <property type="component" value="Unassembled WGS sequence"/>
</dbReference>
<dbReference type="SUPFAM" id="SSF57863">
    <property type="entry name" value="ArfGap/RecO-like zinc finger"/>
    <property type="match status" value="1"/>
</dbReference>
<dbReference type="Pfam" id="PF11967">
    <property type="entry name" value="RecO_N"/>
    <property type="match status" value="1"/>
</dbReference>